<evidence type="ECO:0000313" key="1">
    <source>
        <dbReference type="EMBL" id="AHF18026.1"/>
    </source>
</evidence>
<dbReference type="HOGENOM" id="CLU_1968207_0_0_10"/>
<dbReference type="EMBL" id="CP007035">
    <property type="protein sequence ID" value="AHF18026.1"/>
    <property type="molecule type" value="Genomic_DNA"/>
</dbReference>
<reference evidence="1 2" key="1">
    <citation type="submission" date="2013-12" db="EMBL/GenBank/DDBJ databases">
        <authorList>
            <consortium name="DOE Joint Genome Institute"/>
            <person name="Eisen J."/>
            <person name="Huntemann M."/>
            <person name="Han J."/>
            <person name="Chen A."/>
            <person name="Kyrpides N."/>
            <person name="Mavromatis K."/>
            <person name="Markowitz V."/>
            <person name="Palaniappan K."/>
            <person name="Ivanova N."/>
            <person name="Schaumberg A."/>
            <person name="Pati A."/>
            <person name="Liolios K."/>
            <person name="Nordberg H.P."/>
            <person name="Cantor M.N."/>
            <person name="Hua S.X."/>
            <person name="Woyke T."/>
        </authorList>
    </citation>
    <scope>NUCLEOTIDE SEQUENCE [LARGE SCALE GENOMIC DNA]</scope>
    <source>
        <strain evidence="2">DSM 19437</strain>
    </source>
</reference>
<evidence type="ECO:0000313" key="2">
    <source>
        <dbReference type="Proteomes" id="UP000003586"/>
    </source>
</evidence>
<organism evidence="1 2">
    <name type="scientific">Niabella soli DSM 19437</name>
    <dbReference type="NCBI Taxonomy" id="929713"/>
    <lineage>
        <taxon>Bacteria</taxon>
        <taxon>Pseudomonadati</taxon>
        <taxon>Bacteroidota</taxon>
        <taxon>Chitinophagia</taxon>
        <taxon>Chitinophagales</taxon>
        <taxon>Chitinophagaceae</taxon>
        <taxon>Niabella</taxon>
    </lineage>
</organism>
<dbReference type="Proteomes" id="UP000003586">
    <property type="component" value="Chromosome"/>
</dbReference>
<dbReference type="STRING" id="929713.NIASO_18950"/>
<name>W0F9G4_9BACT</name>
<sequence length="127" mass="13913">MKHLFVVVFVIAALVANGSSNLSLKQRRSYDITITCSNSTYYPAVFSISNSSGFYTSVTVQPHSTSNATVSSGAYYNVSAYVDYTPNPNDPNGTYSFWYYAGNQSYYGSSAYFLNVDFSSSQSISVN</sequence>
<protein>
    <submittedName>
        <fullName evidence="1">Uncharacterized protein</fullName>
    </submittedName>
</protein>
<accession>W0F9G4</accession>
<gene>
    <name evidence="1" type="ORF">NIASO_18950</name>
</gene>
<dbReference type="AlphaFoldDB" id="W0F9G4"/>
<dbReference type="KEGG" id="nso:NIASO_18950"/>
<dbReference type="OrthoDB" id="9831098at2"/>
<keyword evidence="2" id="KW-1185">Reference proteome</keyword>
<proteinExistence type="predicted"/>
<dbReference type="RefSeq" id="WP_008588175.1">
    <property type="nucleotide sequence ID" value="NZ_CP007035.1"/>
</dbReference>